<dbReference type="PANTHER" id="PTHR13170">
    <property type="entry name" value="O-GLCNACASE"/>
    <property type="match status" value="1"/>
</dbReference>
<dbReference type="GO" id="GO:0016746">
    <property type="term" value="F:acyltransferase activity"/>
    <property type="evidence" value="ECO:0007669"/>
    <property type="project" value="UniProtKB-KW"/>
</dbReference>
<dbReference type="PROSITE" id="PS51186">
    <property type="entry name" value="GNAT"/>
    <property type="match status" value="1"/>
</dbReference>
<dbReference type="CDD" id="cd04301">
    <property type="entry name" value="NAT_SF"/>
    <property type="match status" value="1"/>
</dbReference>
<sequence>MARIRPFRPGDEPALSDICVRTGDAGGDATGLYSSDDLLGAIFVLPYVARHPDYAWVVESDDGRVIGYVVGAPDTRAFDAWFRDEWWPRYREQFPPQTGRESEEDHILDGAYRRASGPSESAASDYPAHLHIDLMPETQGQGFGRALIETLMDRFRDAGVPGVHLVASARNTGAAAFYPRVGFTLVPSEPGVLVFVRRL</sequence>
<evidence type="ECO:0000259" key="1">
    <source>
        <dbReference type="PROSITE" id="PS51186"/>
    </source>
</evidence>
<dbReference type="EC" id="2.3.1.-" evidence="2"/>
<organism evidence="2 3">
    <name type="scientific">Microbacterium rhizosphaerae</name>
    <dbReference type="NCBI Taxonomy" id="1678237"/>
    <lineage>
        <taxon>Bacteria</taxon>
        <taxon>Bacillati</taxon>
        <taxon>Actinomycetota</taxon>
        <taxon>Actinomycetes</taxon>
        <taxon>Micrococcales</taxon>
        <taxon>Microbacteriaceae</taxon>
        <taxon>Microbacterium</taxon>
    </lineage>
</organism>
<dbReference type="InterPro" id="IPR016181">
    <property type="entry name" value="Acyl_CoA_acyltransferase"/>
</dbReference>
<keyword evidence="2" id="KW-0012">Acyltransferase</keyword>
<accession>A0ABZ0SJE2</accession>
<dbReference type="InterPro" id="IPR051822">
    <property type="entry name" value="Glycosyl_Hydrolase_84"/>
</dbReference>
<dbReference type="Pfam" id="PF00583">
    <property type="entry name" value="Acetyltransf_1"/>
    <property type="match status" value="1"/>
</dbReference>
<dbReference type="PANTHER" id="PTHR13170:SF16">
    <property type="entry name" value="PROTEIN O-GLCNACASE"/>
    <property type="match status" value="1"/>
</dbReference>
<evidence type="ECO:0000313" key="3">
    <source>
        <dbReference type="Proteomes" id="UP001323798"/>
    </source>
</evidence>
<dbReference type="SUPFAM" id="SSF55729">
    <property type="entry name" value="Acyl-CoA N-acyltransferases (Nat)"/>
    <property type="match status" value="1"/>
</dbReference>
<proteinExistence type="predicted"/>
<feature type="domain" description="N-acetyltransferase" evidence="1">
    <location>
        <begin position="2"/>
        <end position="199"/>
    </location>
</feature>
<protein>
    <submittedName>
        <fullName evidence="2">GNAT family N-acetyltransferase</fullName>
        <ecNumber evidence="2">2.3.1.-</ecNumber>
    </submittedName>
</protein>
<dbReference type="Gene3D" id="3.40.630.30">
    <property type="match status" value="1"/>
</dbReference>
<dbReference type="EMBL" id="CP139368">
    <property type="protein sequence ID" value="WPR89004.1"/>
    <property type="molecule type" value="Genomic_DNA"/>
</dbReference>
<dbReference type="InterPro" id="IPR000182">
    <property type="entry name" value="GNAT_dom"/>
</dbReference>
<name>A0ABZ0SJE2_9MICO</name>
<keyword evidence="3" id="KW-1185">Reference proteome</keyword>
<evidence type="ECO:0000313" key="2">
    <source>
        <dbReference type="EMBL" id="WPR89004.1"/>
    </source>
</evidence>
<dbReference type="RefSeq" id="WP_320941721.1">
    <property type="nucleotide sequence ID" value="NZ_BAABEU010000001.1"/>
</dbReference>
<keyword evidence="2" id="KW-0808">Transferase</keyword>
<reference evidence="2 3" key="1">
    <citation type="submission" date="2023-11" db="EMBL/GenBank/DDBJ databases">
        <title>Genome sequence of Microbacterium rhizosphaerae KACC 19337.</title>
        <authorList>
            <person name="Choi H."/>
            <person name="Kim S."/>
            <person name="Kim Y."/>
            <person name="Kwon S.-W."/>
            <person name="Heo J."/>
        </authorList>
    </citation>
    <scope>NUCLEOTIDE SEQUENCE [LARGE SCALE GENOMIC DNA]</scope>
    <source>
        <strain evidence="2 3">KACC 19337</strain>
    </source>
</reference>
<gene>
    <name evidence="2" type="ORF">SM116_14740</name>
</gene>
<dbReference type="Proteomes" id="UP001323798">
    <property type="component" value="Chromosome"/>
</dbReference>